<sequence>MQDVTKLRRAQEKIFEIFRVNETRCRRYRQARRLAVG</sequence>
<reference evidence="1 2" key="1">
    <citation type="submission" date="2013-10" db="EMBL/GenBank/DDBJ databases">
        <title>Genome sequence of Mycobacterium kansasii.</title>
        <authorList>
            <consortium name="McGill University Mycobacterium genome consortium"/>
            <person name="Veyrier F.J."/>
            <person name="Behr M.A."/>
        </authorList>
    </citation>
    <scope>NUCLEOTIDE SEQUENCE [LARGE SCALE GENOMIC DNA]</scope>
    <source>
        <strain evidence="1 2">ATCC 12478</strain>
    </source>
</reference>
<name>U5WXZ1_MYCKA</name>
<evidence type="ECO:0000313" key="1">
    <source>
        <dbReference type="EMBL" id="AGZ54058.1"/>
    </source>
</evidence>
<dbReference type="HOGENOM" id="CLU_3346155_0_0_11"/>
<dbReference type="Proteomes" id="UP000017786">
    <property type="component" value="Chromosome"/>
</dbReference>
<gene>
    <name evidence="1" type="ORF">MKAN_06435</name>
</gene>
<accession>U5WXZ1</accession>
<protein>
    <submittedName>
        <fullName evidence="1">Uncharacterized protein</fullName>
    </submittedName>
</protein>
<proteinExistence type="predicted"/>
<dbReference type="AlphaFoldDB" id="U5WXZ1"/>
<organism evidence="1 2">
    <name type="scientific">Mycobacterium kansasii ATCC 12478</name>
    <dbReference type="NCBI Taxonomy" id="557599"/>
    <lineage>
        <taxon>Bacteria</taxon>
        <taxon>Bacillati</taxon>
        <taxon>Actinomycetota</taxon>
        <taxon>Actinomycetes</taxon>
        <taxon>Mycobacteriales</taxon>
        <taxon>Mycobacteriaceae</taxon>
        <taxon>Mycobacterium</taxon>
    </lineage>
</organism>
<dbReference type="EMBL" id="CP006835">
    <property type="protein sequence ID" value="AGZ54058.1"/>
    <property type="molecule type" value="Genomic_DNA"/>
</dbReference>
<dbReference type="KEGG" id="mkn:MKAN_06435"/>
<evidence type="ECO:0000313" key="2">
    <source>
        <dbReference type="Proteomes" id="UP000017786"/>
    </source>
</evidence>